<dbReference type="PANTHER" id="PTHR15730:SF5">
    <property type="entry name" value="SI:CH211-210B2.2-RELATED"/>
    <property type="match status" value="1"/>
</dbReference>
<dbReference type="InterPro" id="IPR031161">
    <property type="entry name" value="Peptidase_M60_dom"/>
</dbReference>
<dbReference type="Gene3D" id="3.40.390.80">
    <property type="entry name" value="Peptidase M60, enhancin-like domain 2"/>
    <property type="match status" value="1"/>
</dbReference>
<feature type="domain" description="Peptidase M60" evidence="1">
    <location>
        <begin position="321"/>
        <end position="623"/>
    </location>
</feature>
<comment type="caution">
    <text evidence="2">The sequence shown here is derived from an EMBL/GenBank/DDBJ whole genome shotgun (WGS) entry which is preliminary data.</text>
</comment>
<dbReference type="Proteomes" id="UP000663866">
    <property type="component" value="Unassembled WGS sequence"/>
</dbReference>
<gene>
    <name evidence="3" type="ORF">OVN521_LOCUS22609</name>
    <name evidence="2" type="ORF">UXM345_LOCUS16543</name>
</gene>
<reference evidence="2" key="1">
    <citation type="submission" date="2021-02" db="EMBL/GenBank/DDBJ databases">
        <authorList>
            <person name="Nowell W R."/>
        </authorList>
    </citation>
    <scope>NUCLEOTIDE SEQUENCE</scope>
</reference>
<dbReference type="PROSITE" id="PS51723">
    <property type="entry name" value="PEPTIDASE_M60"/>
    <property type="match status" value="1"/>
</dbReference>
<dbReference type="SMART" id="SM01276">
    <property type="entry name" value="M60-like"/>
    <property type="match status" value="1"/>
</dbReference>
<dbReference type="InterPro" id="IPR035423">
    <property type="entry name" value="M60-like_N"/>
</dbReference>
<dbReference type="InterPro" id="IPR051244">
    <property type="entry name" value="TCAF"/>
</dbReference>
<evidence type="ECO:0000259" key="1">
    <source>
        <dbReference type="PROSITE" id="PS51723"/>
    </source>
</evidence>
<sequence length="704" mass="80504">MADDEFGRVSEILFDRVSSLSNLGSPGTLIPITEHTRAVLCNQDFKSVIIVAARFGNGRCLVFAHNSYTEIFLNDDAEDKDFIENCRQWLGQGYDTEFISINDIDSMNHVAHDGKILIWNGHYTKNDAFMSDLCSYLQKGGAIVCGATTWGWLEENEDKLLSDFPFAKFCDYIGVKLTADCIDCQDPIYFQPELVEFKNVHHILHNLVQNPSSIKYLSIVASAIKEFDNMLPGISVETLANIVRHVNHDVIPSSNIPIRDSSCREQSKGICSILCVLPGIKAPGVKDFPGDFDYPPEIETNVKFHIESNSSEWFSTGIKHYIQNTKCYYVAAGIPIQIDVLQRIGARGWLVQIGCHSDDLESCDEFRRWSCISISKPLTGNHIRLNSAFGGLLFLESHEGQMNSITVHLHNVVLTPTYDLVDPNRAAKWEYQRQNARGLWADIAGRHIVFNIPSKSVSHLDANELDQVLQFWDTIVLAHHELRGTEPTHRERIVCDEQPSIGYMHSGYPIVTHMNVSDPESEDFIFNDKKLRENGAWGLFHEIGHNMQRDWWTYNGTDEVTVNIFTLHAMDTVCHHQVWIHSWLKDHISSTQKYIKKGSNFDEWKENPGIALFIYAQLIREFGWDSFKAVFRQYEQDQPSLNSDQEKINHWIETFSSQVEYNLVPLFKFWGFPISQSTIDSLNDLTIPKISDEFIKIAPERYQI</sequence>
<dbReference type="AlphaFoldDB" id="A0A819P5F9"/>
<protein>
    <recommendedName>
        <fullName evidence="1">Peptidase M60 domain-containing protein</fullName>
    </recommendedName>
</protein>
<dbReference type="EMBL" id="CAJOBF010002062">
    <property type="protein sequence ID" value="CAF4007221.1"/>
    <property type="molecule type" value="Genomic_DNA"/>
</dbReference>
<dbReference type="PANTHER" id="PTHR15730">
    <property type="entry name" value="EXPERIMENTAL AUTOIMMUNE PROSTATITIS ANTIGEN 2-RELATED"/>
    <property type="match status" value="1"/>
</dbReference>
<dbReference type="Pfam" id="PF17291">
    <property type="entry name" value="M60-like_N"/>
    <property type="match status" value="1"/>
</dbReference>
<evidence type="ECO:0000313" key="2">
    <source>
        <dbReference type="EMBL" id="CAF4007221.1"/>
    </source>
</evidence>
<evidence type="ECO:0000313" key="4">
    <source>
        <dbReference type="Proteomes" id="UP000663842"/>
    </source>
</evidence>
<accession>A0A819P5F9</accession>
<evidence type="ECO:0000313" key="5">
    <source>
        <dbReference type="Proteomes" id="UP000663866"/>
    </source>
</evidence>
<dbReference type="Gene3D" id="1.10.390.30">
    <property type="entry name" value="Peptidase M60, enhancin-like domain 3"/>
    <property type="match status" value="1"/>
</dbReference>
<keyword evidence="5" id="KW-1185">Reference proteome</keyword>
<name>A0A819P5F9_9BILA</name>
<organism evidence="2 4">
    <name type="scientific">Rotaria magnacalcarata</name>
    <dbReference type="NCBI Taxonomy" id="392030"/>
    <lineage>
        <taxon>Eukaryota</taxon>
        <taxon>Metazoa</taxon>
        <taxon>Spiralia</taxon>
        <taxon>Gnathifera</taxon>
        <taxon>Rotifera</taxon>
        <taxon>Eurotatoria</taxon>
        <taxon>Bdelloidea</taxon>
        <taxon>Philodinida</taxon>
        <taxon>Philodinidae</taxon>
        <taxon>Rotaria</taxon>
    </lineage>
</organism>
<evidence type="ECO:0000313" key="3">
    <source>
        <dbReference type="EMBL" id="CAF4132749.1"/>
    </source>
</evidence>
<dbReference type="EMBL" id="CAJOBG010004940">
    <property type="protein sequence ID" value="CAF4132749.1"/>
    <property type="molecule type" value="Genomic_DNA"/>
</dbReference>
<dbReference type="Pfam" id="PF13402">
    <property type="entry name" value="Peptidase_M60"/>
    <property type="match status" value="1"/>
</dbReference>
<dbReference type="InterPro" id="IPR042279">
    <property type="entry name" value="Pep_M60_3"/>
</dbReference>
<proteinExistence type="predicted"/>
<dbReference type="Proteomes" id="UP000663842">
    <property type="component" value="Unassembled WGS sequence"/>
</dbReference>